<dbReference type="AlphaFoldDB" id="A0A427XYF3"/>
<feature type="domain" description="NAD-dependent epimerase/dehydratase" evidence="3">
    <location>
        <begin position="17"/>
        <end position="205"/>
    </location>
</feature>
<dbReference type="STRING" id="1890683.A0A427XYF3"/>
<protein>
    <recommendedName>
        <fullName evidence="3">NAD-dependent epimerase/dehydratase domain-containing protein</fullName>
    </recommendedName>
</protein>
<comment type="caution">
    <text evidence="4">The sequence shown here is derived from an EMBL/GenBank/DDBJ whole genome shotgun (WGS) entry which is preliminary data.</text>
</comment>
<dbReference type="InterPro" id="IPR050425">
    <property type="entry name" value="NAD(P)_dehydrat-like"/>
</dbReference>
<dbReference type="PANTHER" id="PTHR10366:SF562">
    <property type="entry name" value="ALDEHYDE REDUCTASE II (AFU_ORTHOLOGUE AFUA_1G11360)"/>
    <property type="match status" value="1"/>
</dbReference>
<keyword evidence="5" id="KW-1185">Reference proteome</keyword>
<name>A0A427XYF3_9TREE</name>
<proteinExistence type="inferred from homology"/>
<dbReference type="Gene3D" id="3.40.50.720">
    <property type="entry name" value="NAD(P)-binding Rossmann-like Domain"/>
    <property type="match status" value="1"/>
</dbReference>
<dbReference type="EMBL" id="RSCD01000023">
    <property type="protein sequence ID" value="RSH83843.1"/>
    <property type="molecule type" value="Genomic_DNA"/>
</dbReference>
<gene>
    <name evidence="4" type="ORF">EHS25_005458</name>
</gene>
<evidence type="ECO:0000313" key="5">
    <source>
        <dbReference type="Proteomes" id="UP000279259"/>
    </source>
</evidence>
<reference evidence="4 5" key="1">
    <citation type="submission" date="2018-11" db="EMBL/GenBank/DDBJ databases">
        <title>Genome sequence of Saitozyma podzolica DSM 27192.</title>
        <authorList>
            <person name="Aliyu H."/>
            <person name="Gorte O."/>
            <person name="Ochsenreither K."/>
        </authorList>
    </citation>
    <scope>NUCLEOTIDE SEQUENCE [LARGE SCALE GENOMIC DNA]</scope>
    <source>
        <strain evidence="4 5">DSM 27192</strain>
    </source>
</reference>
<evidence type="ECO:0000256" key="1">
    <source>
        <dbReference type="ARBA" id="ARBA00023002"/>
    </source>
</evidence>
<comment type="similarity">
    <text evidence="2">Belongs to the NAD(P)-dependent epimerase/dehydratase family. Dihydroflavonol-4-reductase subfamily.</text>
</comment>
<evidence type="ECO:0000256" key="2">
    <source>
        <dbReference type="ARBA" id="ARBA00023445"/>
    </source>
</evidence>
<dbReference type="InterPro" id="IPR036291">
    <property type="entry name" value="NAD(P)-bd_dom_sf"/>
</dbReference>
<dbReference type="SUPFAM" id="SSF51735">
    <property type="entry name" value="NAD(P)-binding Rossmann-fold domains"/>
    <property type="match status" value="1"/>
</dbReference>
<dbReference type="PANTHER" id="PTHR10366">
    <property type="entry name" value="NAD DEPENDENT EPIMERASE/DEHYDRATASE"/>
    <property type="match status" value="1"/>
</dbReference>
<evidence type="ECO:0000259" key="3">
    <source>
        <dbReference type="Pfam" id="PF01370"/>
    </source>
</evidence>
<sequence>MTIPGIAHPAIPYGSWVVISGATGFIGSHVVDQALAAGYKVRGTTRSVDRGTWAKKYFGEKYGEGVFDLVEVKDMALDNAFDEAEVVDCSSFAPGASGIIHVANDMTGSSDSHAISLAVSGALNALKAATKAGIKRFVYTSSSFAVTQPKPNEVFEITEDTFNEEAVEKVRKGTANGEDVYCASKVEAERALTSWGKEHAPEVVINMGTPDFPDLRLVVLTPLPSQPQRQSRAGPQSLQPGLPNHRQMGQEKLWEQNYAAFNGFQPQHYINVQDDAKLHIIALANPEVSGERIFGMTAPCTLREIVGILRELYPNRKWEEAPDIGEDRIVVVPKKRAEELLKQAYGTGFVGLKETVKANLMGLA</sequence>
<organism evidence="4 5">
    <name type="scientific">Saitozyma podzolica</name>
    <dbReference type="NCBI Taxonomy" id="1890683"/>
    <lineage>
        <taxon>Eukaryota</taxon>
        <taxon>Fungi</taxon>
        <taxon>Dikarya</taxon>
        <taxon>Basidiomycota</taxon>
        <taxon>Agaricomycotina</taxon>
        <taxon>Tremellomycetes</taxon>
        <taxon>Tremellales</taxon>
        <taxon>Trimorphomycetaceae</taxon>
        <taxon>Saitozyma</taxon>
    </lineage>
</organism>
<accession>A0A427XYF3</accession>
<keyword evidence="1" id="KW-0560">Oxidoreductase</keyword>
<dbReference type="Proteomes" id="UP000279259">
    <property type="component" value="Unassembled WGS sequence"/>
</dbReference>
<dbReference type="InterPro" id="IPR001509">
    <property type="entry name" value="Epimerase_deHydtase"/>
</dbReference>
<evidence type="ECO:0000313" key="4">
    <source>
        <dbReference type="EMBL" id="RSH83843.1"/>
    </source>
</evidence>
<dbReference type="GO" id="GO:0016616">
    <property type="term" value="F:oxidoreductase activity, acting on the CH-OH group of donors, NAD or NADP as acceptor"/>
    <property type="evidence" value="ECO:0007669"/>
    <property type="project" value="TreeGrafter"/>
</dbReference>
<dbReference type="OrthoDB" id="2735536at2759"/>
<dbReference type="Pfam" id="PF01370">
    <property type="entry name" value="Epimerase"/>
    <property type="match status" value="1"/>
</dbReference>